<dbReference type="InterPro" id="IPR012337">
    <property type="entry name" value="RNaseH-like_sf"/>
</dbReference>
<evidence type="ECO:0000259" key="1">
    <source>
        <dbReference type="PROSITE" id="PS50994"/>
    </source>
</evidence>
<organism evidence="2 3">
    <name type="scientific">Candidatus Amesbacteria bacterium GW2011_GWA2_47_11b</name>
    <dbReference type="NCBI Taxonomy" id="1618358"/>
    <lineage>
        <taxon>Bacteria</taxon>
        <taxon>Candidatus Amesiibacteriota</taxon>
    </lineage>
</organism>
<dbReference type="SUPFAM" id="SSF46689">
    <property type="entry name" value="Homeodomain-like"/>
    <property type="match status" value="1"/>
</dbReference>
<evidence type="ECO:0000313" key="3">
    <source>
        <dbReference type="Proteomes" id="UP000034307"/>
    </source>
</evidence>
<dbReference type="STRING" id="1618358.UX80_C0030G0001"/>
<dbReference type="PANTHER" id="PTHR35004">
    <property type="entry name" value="TRANSPOSASE RV3428C-RELATED"/>
    <property type="match status" value="1"/>
</dbReference>
<dbReference type="InterPro" id="IPR055247">
    <property type="entry name" value="InsJ-like_HTH"/>
</dbReference>
<name>A0A0G1RIE4_9BACT</name>
<feature type="domain" description="Integrase catalytic" evidence="1">
    <location>
        <begin position="160"/>
        <end position="321"/>
    </location>
</feature>
<dbReference type="InterPro" id="IPR036397">
    <property type="entry name" value="RNaseH_sf"/>
</dbReference>
<dbReference type="GO" id="GO:0015074">
    <property type="term" value="P:DNA integration"/>
    <property type="evidence" value="ECO:0007669"/>
    <property type="project" value="InterPro"/>
</dbReference>
<sequence length="330" mass="39114">MRSFKILPVVSLSRVATLSKDALRRLEWMDWYFIHGQNAESTCRHFSLSKSVFYRWLHRFNKYNLSTLEFDTATRRPLHTRQMTTPQSTTQLVCDIRSADPEKSKYEIQAELRQKYGIKIGYNTIQKIINRHAYLLAGSKRYRTKSRKYKIARVRAAWELKDKALGSLVQVDTKHLYILGIRFYVFAAVDCKSRYAYTYAYTSISSRSAQDFLSRVQSHFPFPVAAINTDNGSEYLLYFHRLTESLGIPHYFSRPRTPTMNSRVERLIQTLEYEFLAYQELLPEIAQVRKLCEHFNTKYNQERYHRALKYQTPYQYVTLHQEKGVQPFSI</sequence>
<gene>
    <name evidence="2" type="ORF">UX80_C0030G0001</name>
</gene>
<dbReference type="EMBL" id="LCNO01000030">
    <property type="protein sequence ID" value="KKU56936.1"/>
    <property type="molecule type" value="Genomic_DNA"/>
</dbReference>
<dbReference type="PROSITE" id="PS50994">
    <property type="entry name" value="INTEGRASE"/>
    <property type="match status" value="1"/>
</dbReference>
<dbReference type="Pfam" id="PF13518">
    <property type="entry name" value="HTH_28"/>
    <property type="match status" value="1"/>
</dbReference>
<dbReference type="Pfam" id="PF00665">
    <property type="entry name" value="rve"/>
    <property type="match status" value="1"/>
</dbReference>
<dbReference type="InterPro" id="IPR001584">
    <property type="entry name" value="Integrase_cat-core"/>
</dbReference>
<dbReference type="Proteomes" id="UP000034307">
    <property type="component" value="Unassembled WGS sequence"/>
</dbReference>
<dbReference type="PANTHER" id="PTHR35004:SF7">
    <property type="entry name" value="INTEGRASE PROTEIN"/>
    <property type="match status" value="1"/>
</dbReference>
<dbReference type="InterPro" id="IPR009057">
    <property type="entry name" value="Homeodomain-like_sf"/>
</dbReference>
<evidence type="ECO:0000313" key="2">
    <source>
        <dbReference type="EMBL" id="KKU56936.1"/>
    </source>
</evidence>
<protein>
    <recommendedName>
        <fullName evidence="1">Integrase catalytic domain-containing protein</fullName>
    </recommendedName>
</protein>
<accession>A0A0G1RIE4</accession>
<reference evidence="2 3" key="1">
    <citation type="journal article" date="2015" name="Nature">
        <title>rRNA introns, odd ribosomes, and small enigmatic genomes across a large radiation of phyla.</title>
        <authorList>
            <person name="Brown C.T."/>
            <person name="Hug L.A."/>
            <person name="Thomas B.C."/>
            <person name="Sharon I."/>
            <person name="Castelle C.J."/>
            <person name="Singh A."/>
            <person name="Wilkins M.J."/>
            <person name="Williams K.H."/>
            <person name="Banfield J.F."/>
        </authorList>
    </citation>
    <scope>NUCLEOTIDE SEQUENCE [LARGE SCALE GENOMIC DNA]</scope>
</reference>
<dbReference type="AlphaFoldDB" id="A0A0G1RIE4"/>
<dbReference type="Gene3D" id="3.30.420.10">
    <property type="entry name" value="Ribonuclease H-like superfamily/Ribonuclease H"/>
    <property type="match status" value="1"/>
</dbReference>
<dbReference type="GO" id="GO:0003676">
    <property type="term" value="F:nucleic acid binding"/>
    <property type="evidence" value="ECO:0007669"/>
    <property type="project" value="InterPro"/>
</dbReference>
<dbReference type="SUPFAM" id="SSF53098">
    <property type="entry name" value="Ribonuclease H-like"/>
    <property type="match status" value="1"/>
</dbReference>
<proteinExistence type="predicted"/>
<comment type="caution">
    <text evidence="2">The sequence shown here is derived from an EMBL/GenBank/DDBJ whole genome shotgun (WGS) entry which is preliminary data.</text>
</comment>